<sequence>MKKYHILVLVIGLLAMVACKDEEIDPAALTGKSVTYSLFTGAQDWGYKGDATLAERNDGNTLLTIELTGPSGTTQFPAHLHYGAYSLEADMAAMLTPVDAATGKSETLLTQLANGDEISYDELINFDGHIKVHLGDGDNKSVILAYGNIGSNPATANAANVANCASW</sequence>
<accession>A0ABZ0IQX9</accession>
<evidence type="ECO:0008006" key="4">
    <source>
        <dbReference type="Google" id="ProtNLM"/>
    </source>
</evidence>
<dbReference type="EMBL" id="CP136051">
    <property type="protein sequence ID" value="WOK07126.1"/>
    <property type="molecule type" value="Genomic_DNA"/>
</dbReference>
<reference evidence="2 3" key="1">
    <citation type="journal article" date="2023" name="Microbiol. Resour. Announc.">
        <title>Complete Genome Sequence of Imperialibacter roseus strain P4T.</title>
        <authorList>
            <person name="Tizabi D.R."/>
            <person name="Bachvaroff T."/>
            <person name="Hill R.T."/>
        </authorList>
    </citation>
    <scope>NUCLEOTIDE SEQUENCE [LARGE SCALE GENOMIC DNA]</scope>
    <source>
        <strain evidence="2 3">P4T</strain>
    </source>
</reference>
<gene>
    <name evidence="2" type="ORF">RT717_00640</name>
</gene>
<dbReference type="Proteomes" id="UP001302349">
    <property type="component" value="Chromosome"/>
</dbReference>
<keyword evidence="1" id="KW-0732">Signal</keyword>
<evidence type="ECO:0000313" key="3">
    <source>
        <dbReference type="Proteomes" id="UP001302349"/>
    </source>
</evidence>
<keyword evidence="3" id="KW-1185">Reference proteome</keyword>
<feature type="chain" id="PRO_5045859663" description="CHRD domain-containing protein" evidence="1">
    <location>
        <begin position="21"/>
        <end position="167"/>
    </location>
</feature>
<organism evidence="2 3">
    <name type="scientific">Imperialibacter roseus</name>
    <dbReference type="NCBI Taxonomy" id="1324217"/>
    <lineage>
        <taxon>Bacteria</taxon>
        <taxon>Pseudomonadati</taxon>
        <taxon>Bacteroidota</taxon>
        <taxon>Cytophagia</taxon>
        <taxon>Cytophagales</taxon>
        <taxon>Flammeovirgaceae</taxon>
        <taxon>Imperialibacter</taxon>
    </lineage>
</organism>
<protein>
    <recommendedName>
        <fullName evidence="4">CHRD domain-containing protein</fullName>
    </recommendedName>
</protein>
<evidence type="ECO:0000313" key="2">
    <source>
        <dbReference type="EMBL" id="WOK07126.1"/>
    </source>
</evidence>
<proteinExistence type="predicted"/>
<feature type="signal peptide" evidence="1">
    <location>
        <begin position="1"/>
        <end position="20"/>
    </location>
</feature>
<evidence type="ECO:0000256" key="1">
    <source>
        <dbReference type="SAM" id="SignalP"/>
    </source>
</evidence>
<dbReference type="PROSITE" id="PS51257">
    <property type="entry name" value="PROKAR_LIPOPROTEIN"/>
    <property type="match status" value="1"/>
</dbReference>
<dbReference type="RefSeq" id="WP_317489813.1">
    <property type="nucleotide sequence ID" value="NZ_CP136051.1"/>
</dbReference>
<name>A0ABZ0IQX9_9BACT</name>